<dbReference type="OrthoDB" id="1751168at2759"/>
<feature type="compositionally biased region" description="Basic and acidic residues" evidence="1">
    <location>
        <begin position="434"/>
        <end position="454"/>
    </location>
</feature>
<sequence>MEHTRVARMFHTLEETWLIWFLAASSTVYESAVVEFFATAKVIAGTIVSFMANRKLVLTKETFAEAFGLPTEGMKNFLDIPSQTVVDIRGRFSGSDVPFRAPIKKREMKMEFRLLHDIVAKALCAKAGSLDKVRVTRKHRTKRAKKVPPTVNDQAVSQPNPISDIPAGGDRASTVGGPEAYTETTPALETQAGDESIAGGPEGHVGTNPEQEDELMGLIPMVISNKSVWSVRPKRTKRIEEWVDNVARIEHEDSSNQIEKETATNERAIVMRSGPEQPAHDSQTYTGKNVYAPIEIREINCVTYFLPKIDPADKGKGVLPFLDRPIPIEEHYLLVNQDIRERAECQLQIYNQWHKFQTGYRLSKIQSMKLVEKYAKIENKLLPWAETDKLLLSTGMNFTRKPSANQDLMEIRLLEAEMAQTRKSINLFQARAEGVERDHAAPEKYKLGSKEGEQTMKQPDPEEGGQPQESSSYSSSCRFSVHNEDSVYSFGPYSSDDPSLSLTPSMNLGPNPVSDVNNTGHQGPSPSNLHFVYTVNREENTRITYEEDVDYSQACSQQVFVSSPLASLNANTKLEELEKVVVSLDYKVQSMESKVHSMDSKVISLDSKVEELLNIQTFMKHDFGVYKRAFYEKMDTMAANVASSQTSLETSLVRKLTEHQLKLASDLDFVKLQLAEVVNHLRGTSDAKKGERGQSSGFGGPRGPSSGPRGGPSSGPSNKKGDGTSSYKK</sequence>
<gene>
    <name evidence="2" type="ORF">F511_27296</name>
</gene>
<reference evidence="2 3" key="1">
    <citation type="journal article" date="2015" name="Proc. Natl. Acad. Sci. U.S.A.">
        <title>The resurrection genome of Boea hygrometrica: A blueprint for survival of dehydration.</title>
        <authorList>
            <person name="Xiao L."/>
            <person name="Yang G."/>
            <person name="Zhang L."/>
            <person name="Yang X."/>
            <person name="Zhao S."/>
            <person name="Ji Z."/>
            <person name="Zhou Q."/>
            <person name="Hu M."/>
            <person name="Wang Y."/>
            <person name="Chen M."/>
            <person name="Xu Y."/>
            <person name="Jin H."/>
            <person name="Xiao X."/>
            <person name="Hu G."/>
            <person name="Bao F."/>
            <person name="Hu Y."/>
            <person name="Wan P."/>
            <person name="Li L."/>
            <person name="Deng X."/>
            <person name="Kuang T."/>
            <person name="Xiang C."/>
            <person name="Zhu J.K."/>
            <person name="Oliver M.J."/>
            <person name="He Y."/>
        </authorList>
    </citation>
    <scope>NUCLEOTIDE SEQUENCE [LARGE SCALE GENOMIC DNA]</scope>
    <source>
        <strain evidence="3">cv. XS01</strain>
    </source>
</reference>
<feature type="region of interest" description="Disordered" evidence="1">
    <location>
        <begin position="684"/>
        <end position="729"/>
    </location>
</feature>
<feature type="compositionally biased region" description="Basic residues" evidence="1">
    <location>
        <begin position="135"/>
        <end position="146"/>
    </location>
</feature>
<proteinExistence type="predicted"/>
<evidence type="ECO:0000313" key="2">
    <source>
        <dbReference type="EMBL" id="KZV53572.1"/>
    </source>
</evidence>
<evidence type="ECO:0000256" key="1">
    <source>
        <dbReference type="SAM" id="MobiDB-lite"/>
    </source>
</evidence>
<dbReference type="Proteomes" id="UP000250235">
    <property type="component" value="Unassembled WGS sequence"/>
</dbReference>
<dbReference type="EMBL" id="KQ990177">
    <property type="protein sequence ID" value="KZV53572.1"/>
    <property type="molecule type" value="Genomic_DNA"/>
</dbReference>
<name>A0A2Z7D2A0_9LAMI</name>
<protein>
    <submittedName>
        <fullName evidence="2">Uncharacterized protein</fullName>
    </submittedName>
</protein>
<evidence type="ECO:0000313" key="3">
    <source>
        <dbReference type="Proteomes" id="UP000250235"/>
    </source>
</evidence>
<dbReference type="AlphaFoldDB" id="A0A2Z7D2A0"/>
<accession>A0A2Z7D2A0</accession>
<feature type="compositionally biased region" description="Polar residues" evidence="1">
    <location>
        <begin position="151"/>
        <end position="161"/>
    </location>
</feature>
<dbReference type="Gene3D" id="1.20.5.170">
    <property type="match status" value="1"/>
</dbReference>
<keyword evidence="3" id="KW-1185">Reference proteome</keyword>
<feature type="compositionally biased region" description="Gly residues" evidence="1">
    <location>
        <begin position="696"/>
        <end position="713"/>
    </location>
</feature>
<feature type="region of interest" description="Disordered" evidence="1">
    <location>
        <begin position="135"/>
        <end position="181"/>
    </location>
</feature>
<organism evidence="2 3">
    <name type="scientific">Dorcoceras hygrometricum</name>
    <dbReference type="NCBI Taxonomy" id="472368"/>
    <lineage>
        <taxon>Eukaryota</taxon>
        <taxon>Viridiplantae</taxon>
        <taxon>Streptophyta</taxon>
        <taxon>Embryophyta</taxon>
        <taxon>Tracheophyta</taxon>
        <taxon>Spermatophyta</taxon>
        <taxon>Magnoliopsida</taxon>
        <taxon>eudicotyledons</taxon>
        <taxon>Gunneridae</taxon>
        <taxon>Pentapetalae</taxon>
        <taxon>asterids</taxon>
        <taxon>lamiids</taxon>
        <taxon>Lamiales</taxon>
        <taxon>Gesneriaceae</taxon>
        <taxon>Didymocarpoideae</taxon>
        <taxon>Trichosporeae</taxon>
        <taxon>Loxocarpinae</taxon>
        <taxon>Dorcoceras</taxon>
    </lineage>
</organism>
<feature type="region of interest" description="Disordered" evidence="1">
    <location>
        <begin position="434"/>
        <end position="476"/>
    </location>
</feature>